<accession>A0A6S6T2R2</accession>
<dbReference type="EMBL" id="CACVAQ010000171">
    <property type="protein sequence ID" value="CAA6811025.1"/>
    <property type="molecule type" value="Genomic_DNA"/>
</dbReference>
<proteinExistence type="predicted"/>
<protein>
    <submittedName>
        <fullName evidence="1">Uncharacterized protein</fullName>
    </submittedName>
</protein>
<gene>
    <name evidence="1" type="ORF">HELGO_WM37655</name>
</gene>
<organism evidence="1">
    <name type="scientific">uncultured Aureispira sp</name>
    <dbReference type="NCBI Taxonomy" id="1331704"/>
    <lineage>
        <taxon>Bacteria</taxon>
        <taxon>Pseudomonadati</taxon>
        <taxon>Bacteroidota</taxon>
        <taxon>Saprospiria</taxon>
        <taxon>Saprospirales</taxon>
        <taxon>Saprospiraceae</taxon>
        <taxon>Aureispira</taxon>
        <taxon>environmental samples</taxon>
    </lineage>
</organism>
<evidence type="ECO:0000313" key="1">
    <source>
        <dbReference type="EMBL" id="CAA6811025.1"/>
    </source>
</evidence>
<dbReference type="AlphaFoldDB" id="A0A6S6T2R2"/>
<reference evidence="1" key="1">
    <citation type="submission" date="2020-01" db="EMBL/GenBank/DDBJ databases">
        <authorList>
            <person name="Meier V. D."/>
            <person name="Meier V D."/>
        </authorList>
    </citation>
    <scope>NUCLEOTIDE SEQUENCE</scope>
    <source>
        <strain evidence="1">HLG_WM_MAG_10</strain>
    </source>
</reference>
<name>A0A6S6T2R2_9BACT</name>
<sequence>MNNKHIPTKIKDLINSKDATNNFLALTLLRTQLGFTFNQAFAQLELIASQDFLLLTTSKYLVPVLDYTVLFLIEHKWNEISKYPYLAIEREVQQGKNTLDVYQNNFSILYFEREDERDIYEALVDLPNLGEGLDRLFF</sequence>